<dbReference type="InterPro" id="IPR010996">
    <property type="entry name" value="HHH_MUS81"/>
</dbReference>
<organism evidence="22 23">
    <name type="scientific">Pleurotus ostreatus</name>
    <name type="common">Oyster mushroom</name>
    <name type="synonym">White-rot fungus</name>
    <dbReference type="NCBI Taxonomy" id="5322"/>
    <lineage>
        <taxon>Eukaryota</taxon>
        <taxon>Fungi</taxon>
        <taxon>Dikarya</taxon>
        <taxon>Basidiomycota</taxon>
        <taxon>Agaricomycotina</taxon>
        <taxon>Agaricomycetes</taxon>
        <taxon>Agaricomycetidae</taxon>
        <taxon>Agaricales</taxon>
        <taxon>Pleurotineae</taxon>
        <taxon>Pleurotaceae</taxon>
        <taxon>Pleurotus</taxon>
    </lineage>
</organism>
<accession>A0A8H6ZQG8</accession>
<evidence type="ECO:0000313" key="23">
    <source>
        <dbReference type="Proteomes" id="UP000623687"/>
    </source>
</evidence>
<dbReference type="GO" id="GO:0003887">
    <property type="term" value="F:DNA-directed DNA polymerase activity"/>
    <property type="evidence" value="ECO:0007669"/>
    <property type="project" value="UniProtKB-UniRule"/>
</dbReference>
<keyword evidence="10 18" id="KW-0239">DNA-directed DNA polymerase</keyword>
<keyword evidence="3" id="KW-0488">Methylation</keyword>
<dbReference type="Gene3D" id="1.10.150.110">
    <property type="entry name" value="DNA polymerase beta, N-terminal domain-like"/>
    <property type="match status" value="1"/>
</dbReference>
<feature type="domain" description="Helix-hairpin-helix DNA-binding motif class 1" evidence="20">
    <location>
        <begin position="101"/>
        <end position="120"/>
    </location>
</feature>
<dbReference type="InterPro" id="IPR029398">
    <property type="entry name" value="PolB_thumb"/>
</dbReference>
<dbReference type="RefSeq" id="XP_036627860.1">
    <property type="nucleotide sequence ID" value="XM_036780477.1"/>
</dbReference>
<dbReference type="AlphaFoldDB" id="A0A8H6ZQG8"/>
<dbReference type="InterPro" id="IPR037160">
    <property type="entry name" value="DNA_Pol_thumb_sf"/>
</dbReference>
<evidence type="ECO:0000256" key="12">
    <source>
        <dbReference type="ARBA" id="ARBA00023204"/>
    </source>
</evidence>
<evidence type="ECO:0000256" key="13">
    <source>
        <dbReference type="ARBA" id="ARBA00023239"/>
    </source>
</evidence>
<evidence type="ECO:0000256" key="15">
    <source>
        <dbReference type="ARBA" id="ARBA00044678"/>
    </source>
</evidence>
<evidence type="ECO:0000313" key="22">
    <source>
        <dbReference type="EMBL" id="KAF7422828.1"/>
    </source>
</evidence>
<keyword evidence="23" id="KW-1185">Reference proteome</keyword>
<evidence type="ECO:0000256" key="14">
    <source>
        <dbReference type="ARBA" id="ARBA00044632"/>
    </source>
</evidence>
<dbReference type="EMBL" id="JACETU010000008">
    <property type="protein sequence ID" value="KAF7422828.1"/>
    <property type="molecule type" value="Genomic_DNA"/>
</dbReference>
<keyword evidence="5 18" id="KW-0808">Transferase</keyword>
<dbReference type="GO" id="GO:0003677">
    <property type="term" value="F:DNA binding"/>
    <property type="evidence" value="ECO:0007669"/>
    <property type="project" value="UniProtKB-UniRule"/>
</dbReference>
<comment type="catalytic activity">
    <reaction evidence="15">
        <text>a 5'-end 2'-deoxyribose-2'-deoxyribonucleotide-DNA = (2E,4S)-4-hydroxypenten-2-al-5-phosphate + a 5'-end 5'-phospho-2'-deoxyribonucleoside-DNA + H(+)</text>
        <dbReference type="Rhea" id="RHEA:76255"/>
        <dbReference type="Rhea" id="RHEA-COMP:13180"/>
        <dbReference type="Rhea" id="RHEA-COMP:18657"/>
        <dbReference type="ChEBI" id="CHEBI:15378"/>
        <dbReference type="ChEBI" id="CHEBI:136412"/>
        <dbReference type="ChEBI" id="CHEBI:195194"/>
        <dbReference type="ChEBI" id="CHEBI:195195"/>
    </reaction>
</comment>
<keyword evidence="12 18" id="KW-0234">DNA repair</keyword>
<dbReference type="SMART" id="SM00278">
    <property type="entry name" value="HhH1"/>
    <property type="match status" value="2"/>
</dbReference>
<evidence type="ECO:0000256" key="8">
    <source>
        <dbReference type="ARBA" id="ARBA00022763"/>
    </source>
</evidence>
<evidence type="ECO:0000256" key="6">
    <source>
        <dbReference type="ARBA" id="ARBA00022695"/>
    </source>
</evidence>
<comment type="subcellular location">
    <subcellularLocation>
        <location evidence="2">Cytoplasm</location>
    </subcellularLocation>
    <subcellularLocation>
        <location evidence="18">Nucleus</location>
    </subcellularLocation>
</comment>
<keyword evidence="4" id="KW-0237">DNA synthesis</keyword>
<feature type="domain" description="Helix-hairpin-helix DNA-binding motif class 1" evidence="20">
    <location>
        <begin position="151"/>
        <end position="170"/>
    </location>
</feature>
<dbReference type="Pfam" id="PF14716">
    <property type="entry name" value="HHH_8"/>
    <property type="match status" value="1"/>
</dbReference>
<evidence type="ECO:0000256" key="10">
    <source>
        <dbReference type="ARBA" id="ARBA00022932"/>
    </source>
</evidence>
<dbReference type="InterPro" id="IPR028207">
    <property type="entry name" value="DNA_pol_B_palm_palm"/>
</dbReference>
<evidence type="ECO:0000256" key="17">
    <source>
        <dbReference type="ARBA" id="ARBA00049244"/>
    </source>
</evidence>
<reference evidence="22" key="1">
    <citation type="submission" date="2019-07" db="EMBL/GenBank/DDBJ databases">
        <authorList>
            <person name="Palmer J.M."/>
        </authorList>
    </citation>
    <scope>NUCLEOTIDE SEQUENCE</scope>
    <source>
        <strain evidence="22">PC9</strain>
    </source>
</reference>
<dbReference type="Gene3D" id="3.30.210.10">
    <property type="entry name" value="DNA polymerase, thumb domain"/>
    <property type="match status" value="1"/>
</dbReference>
<comment type="caution">
    <text evidence="22">The sequence shown here is derived from an EMBL/GenBank/DDBJ whole genome shotgun (WGS) entry which is preliminary data.</text>
</comment>
<dbReference type="PRINTS" id="PR00870">
    <property type="entry name" value="DNAPOLXBETA"/>
</dbReference>
<proteinExistence type="inferred from homology"/>
<keyword evidence="8 18" id="KW-0227">DNA damage</keyword>
<dbReference type="Pfam" id="PF14791">
    <property type="entry name" value="DNA_pol_B_thumb"/>
    <property type="match status" value="1"/>
</dbReference>
<dbReference type="EC" id="2.7.7.7" evidence="18"/>
<evidence type="ECO:0000256" key="5">
    <source>
        <dbReference type="ARBA" id="ARBA00022679"/>
    </source>
</evidence>
<evidence type="ECO:0000256" key="11">
    <source>
        <dbReference type="ARBA" id="ARBA00023053"/>
    </source>
</evidence>
<sequence length="467" mass="51757">MASRRAARRRGNTLSSSSNMLPRIRHCCCLDATLRSIASQRCASSTASRQNLGPNDGILEVLEQNMQEEATKPERNPYKIRAFSTAINAVKQLERPIVSVEEVRFLRGVGPGIARRIQDYLDVHSPVPRPIPTVKTSESSLSASEVARLKEDLMSISGVGPKKAQTLIDAGCTCLNDLKLPQYRSKLSNAQLIGMDFHDHLQESAQRHEAEVVAQLIQDSVSSKFEVHLVGDYRRGASASSSIDIMLLHPSHVHIPTPAPFTSASKKPSRSQSVFHTAPPTKSSRANSPLLTHVLPSLQDRGLVAAALSFGLQTWQGIALVPDGESGGREDRQKRLQMIGKKEGNYRRLNISMVPIKSRGAALLALTGDAEFNRHLYTRATKLGLHLNEYGLWRWNHEASTESDMNPFDSEQSDSQSIRGHWELIKAESEEDIFLELGLDYVAPERRNYGFLVEMPGKKKRGKKLSS</sequence>
<dbReference type="InterPro" id="IPR002008">
    <property type="entry name" value="DNA_pol_X_beta-like"/>
</dbReference>
<dbReference type="GeneID" id="59380805"/>
<evidence type="ECO:0000259" key="21">
    <source>
        <dbReference type="SMART" id="SM00483"/>
    </source>
</evidence>
<dbReference type="VEuPathDB" id="FungiDB:PC9H_010987"/>
<name>A0A8H6ZQG8_PLEOS</name>
<feature type="domain" description="DNA-directed DNA polymerase X" evidence="21">
    <location>
        <begin position="53"/>
        <end position="448"/>
    </location>
</feature>
<keyword evidence="7" id="KW-0235">DNA replication</keyword>
<dbReference type="OrthoDB" id="205514at2759"/>
<dbReference type="PANTHER" id="PTHR11276">
    <property type="entry name" value="DNA POLYMERASE TYPE-X FAMILY MEMBER"/>
    <property type="match status" value="1"/>
</dbReference>
<feature type="region of interest" description="Disordered" evidence="19">
    <location>
        <begin position="258"/>
        <end position="288"/>
    </location>
</feature>
<dbReference type="SMART" id="SM00483">
    <property type="entry name" value="POLXc"/>
    <property type="match status" value="1"/>
</dbReference>
<dbReference type="InterPro" id="IPR043519">
    <property type="entry name" value="NT_sf"/>
</dbReference>
<dbReference type="Gene3D" id="1.10.150.20">
    <property type="entry name" value="5' to 3' exonuclease, C-terminal subdomain"/>
    <property type="match status" value="1"/>
</dbReference>
<keyword evidence="6 18" id="KW-0548">Nucleotidyltransferase</keyword>
<feature type="compositionally biased region" description="Polar residues" evidence="19">
    <location>
        <begin position="260"/>
        <end position="288"/>
    </location>
</feature>
<dbReference type="PANTHER" id="PTHR11276:SF28">
    <property type="entry name" value="DNA POLYMERASE LAMBDA"/>
    <property type="match status" value="1"/>
</dbReference>
<keyword evidence="11" id="KW-0915">Sodium</keyword>
<dbReference type="GO" id="GO:0046872">
    <property type="term" value="F:metal ion binding"/>
    <property type="evidence" value="ECO:0007669"/>
    <property type="project" value="UniProtKB-UniRule"/>
</dbReference>
<evidence type="ECO:0000256" key="4">
    <source>
        <dbReference type="ARBA" id="ARBA00022634"/>
    </source>
</evidence>
<dbReference type="Pfam" id="PF14792">
    <property type="entry name" value="DNA_pol_B_palm"/>
    <property type="match status" value="1"/>
</dbReference>
<keyword evidence="13" id="KW-0456">Lyase</keyword>
<evidence type="ECO:0000256" key="2">
    <source>
        <dbReference type="ARBA" id="ARBA00004496"/>
    </source>
</evidence>
<dbReference type="SUPFAM" id="SSF81585">
    <property type="entry name" value="PsbU/PolX domain-like"/>
    <property type="match status" value="1"/>
</dbReference>
<keyword evidence="9" id="KW-0832">Ubl conjugation</keyword>
<dbReference type="GO" id="GO:0005634">
    <property type="term" value="C:nucleus"/>
    <property type="evidence" value="ECO:0007669"/>
    <property type="project" value="UniProtKB-SubCell"/>
</dbReference>
<dbReference type="GO" id="GO:0006303">
    <property type="term" value="P:double-strand break repair via nonhomologous end joining"/>
    <property type="evidence" value="ECO:0007669"/>
    <property type="project" value="TreeGrafter"/>
</dbReference>
<comment type="similarity">
    <text evidence="18">Belongs to the DNA polymerase type-X family.</text>
</comment>
<dbReference type="InterPro" id="IPR022312">
    <property type="entry name" value="DNA_pol_X"/>
</dbReference>
<gene>
    <name evidence="22" type="ORF">PC9H_010987</name>
</gene>
<dbReference type="GO" id="GO:0005737">
    <property type="term" value="C:cytoplasm"/>
    <property type="evidence" value="ECO:0007669"/>
    <property type="project" value="UniProtKB-SubCell"/>
</dbReference>
<dbReference type="Proteomes" id="UP000623687">
    <property type="component" value="Unassembled WGS sequence"/>
</dbReference>
<dbReference type="GO" id="GO:0140078">
    <property type="term" value="F:class I DNA-(apurinic or apyrimidinic site) endonuclease activity"/>
    <property type="evidence" value="ECO:0007669"/>
    <property type="project" value="UniProtKB-EC"/>
</dbReference>
<comment type="catalytic activity">
    <reaction evidence="14">
        <text>2'-deoxyribonucleotide-(2'-deoxyribose 5'-phosphate)-2'-deoxyribonucleotide-DNA = a 3'-end 2'-deoxyribonucleotide-(2,3-dehydro-2,3-deoxyribose 5'-phosphate)-DNA + a 5'-end 5'-phospho-2'-deoxyribonucleoside-DNA + H(+)</text>
        <dbReference type="Rhea" id="RHEA:66592"/>
        <dbReference type="Rhea" id="RHEA-COMP:13180"/>
        <dbReference type="Rhea" id="RHEA-COMP:16897"/>
        <dbReference type="Rhea" id="RHEA-COMP:17067"/>
        <dbReference type="ChEBI" id="CHEBI:15378"/>
        <dbReference type="ChEBI" id="CHEBI:136412"/>
        <dbReference type="ChEBI" id="CHEBI:157695"/>
        <dbReference type="ChEBI" id="CHEBI:167181"/>
        <dbReference type="EC" id="4.2.99.18"/>
    </reaction>
</comment>
<evidence type="ECO:0000256" key="18">
    <source>
        <dbReference type="RuleBase" id="RU366014"/>
    </source>
</evidence>
<keyword evidence="18" id="KW-0539">Nucleus</keyword>
<evidence type="ECO:0000256" key="16">
    <source>
        <dbReference type="ARBA" id="ARBA00045548"/>
    </source>
</evidence>
<comment type="function">
    <text evidence="18">DNA polymerase that functions in several pathways of DNA repair. Involved in base excision repair (BER) responsible for repair of lesions that give rise to abasic (AP) sites in DNA. Also contributes to DNA double-strand break repair by non-homologous end joining and homologous recombination. Has both template-dependent and template-independent (terminal transferase) DNA polymerase activities. Has also a 5'-deoxyribose-5-phosphate lyase (dRP lyase) activity.</text>
</comment>
<evidence type="ECO:0000259" key="20">
    <source>
        <dbReference type="SMART" id="SM00278"/>
    </source>
</evidence>
<dbReference type="InterPro" id="IPR018944">
    <property type="entry name" value="DNA_pol_lambd_fingers_domain"/>
</dbReference>
<dbReference type="InterPro" id="IPR027421">
    <property type="entry name" value="DNA_pol_lamdba_lyase_dom_sf"/>
</dbReference>
<dbReference type="InterPro" id="IPR003583">
    <property type="entry name" value="Hlx-hairpin-Hlx_DNA-bd_motif"/>
</dbReference>
<dbReference type="SUPFAM" id="SSF47802">
    <property type="entry name" value="DNA polymerase beta, N-terminal domain-like"/>
    <property type="match status" value="1"/>
</dbReference>
<evidence type="ECO:0000256" key="7">
    <source>
        <dbReference type="ARBA" id="ARBA00022705"/>
    </source>
</evidence>
<dbReference type="PRINTS" id="PR00869">
    <property type="entry name" value="DNAPOLX"/>
</dbReference>
<dbReference type="InterPro" id="IPR002054">
    <property type="entry name" value="DNA-dir_DNA_pol_X"/>
</dbReference>
<comment type="catalytic activity">
    <reaction evidence="17 18">
        <text>DNA(n) + a 2'-deoxyribonucleoside 5'-triphosphate = DNA(n+1) + diphosphate</text>
        <dbReference type="Rhea" id="RHEA:22508"/>
        <dbReference type="Rhea" id="RHEA-COMP:17339"/>
        <dbReference type="Rhea" id="RHEA-COMP:17340"/>
        <dbReference type="ChEBI" id="CHEBI:33019"/>
        <dbReference type="ChEBI" id="CHEBI:61560"/>
        <dbReference type="ChEBI" id="CHEBI:173112"/>
        <dbReference type="EC" id="2.7.7.7"/>
    </reaction>
</comment>
<evidence type="ECO:0000256" key="19">
    <source>
        <dbReference type="SAM" id="MobiDB-lite"/>
    </source>
</evidence>
<comment type="function">
    <text evidence="16">Repair polymerase that plays a key role in base-excision repair. During this process, the damaged base is excised by specific DNA glycosylases, the DNA backbone is nicked at the abasic site by an apurinic/apyrimidic (AP) endonuclease, and POLB removes 5'-deoxyribose-phosphate from the preincised AP site acting as a 5'-deoxyribose-phosphate lyase (5'-dRP lyase); through its DNA polymerase activity, it adds one nucleotide to the 3' end of the arising single-nucleotide gap. Conducts 'gap-filling' DNA synthesis in a stepwise distributive fashion rather than in a processive fashion as for other DNA polymerases. It is also able to cleave sugar-phosphate bonds 3' to an intact AP site, acting as an AP lyase.</text>
</comment>
<dbReference type="Gene3D" id="3.30.460.10">
    <property type="entry name" value="Beta Polymerase, domain 2"/>
    <property type="match status" value="1"/>
</dbReference>
<comment type="cofactor">
    <cofactor evidence="1">
        <name>Mg(2+)</name>
        <dbReference type="ChEBI" id="CHEBI:18420"/>
    </cofactor>
</comment>
<evidence type="ECO:0000256" key="1">
    <source>
        <dbReference type="ARBA" id="ARBA00001946"/>
    </source>
</evidence>
<protein>
    <recommendedName>
        <fullName evidence="18">DNA polymerase</fullName>
        <ecNumber evidence="18">2.7.7.7</ecNumber>
    </recommendedName>
</protein>
<dbReference type="Pfam" id="PF10391">
    <property type="entry name" value="DNA_pol_lambd_f"/>
    <property type="match status" value="1"/>
</dbReference>
<evidence type="ECO:0000256" key="3">
    <source>
        <dbReference type="ARBA" id="ARBA00022481"/>
    </source>
</evidence>
<evidence type="ECO:0000256" key="9">
    <source>
        <dbReference type="ARBA" id="ARBA00022843"/>
    </source>
</evidence>
<dbReference type="SUPFAM" id="SSF81301">
    <property type="entry name" value="Nucleotidyltransferase"/>
    <property type="match status" value="1"/>
</dbReference>